<dbReference type="PANTHER" id="PTHR24422">
    <property type="entry name" value="CHEMOTAXIS PROTEIN METHYLTRANSFERASE"/>
    <property type="match status" value="1"/>
</dbReference>
<dbReference type="AlphaFoldDB" id="A0A2U2HGI4"/>
<dbReference type="EMBL" id="PXWF02000271">
    <property type="protein sequence ID" value="PWF44043.1"/>
    <property type="molecule type" value="Genomic_DNA"/>
</dbReference>
<dbReference type="InterPro" id="IPR000014">
    <property type="entry name" value="PAS"/>
</dbReference>
<dbReference type="SUPFAM" id="SSF58104">
    <property type="entry name" value="Methyl-accepting chemotaxis protein (MCP) signaling domain"/>
    <property type="match status" value="1"/>
</dbReference>
<dbReference type="CDD" id="cd11386">
    <property type="entry name" value="MCP_signal"/>
    <property type="match status" value="1"/>
</dbReference>
<dbReference type="Proteomes" id="UP000241421">
    <property type="component" value="Unassembled WGS sequence"/>
</dbReference>
<evidence type="ECO:0000259" key="3">
    <source>
        <dbReference type="PROSITE" id="PS50112"/>
    </source>
</evidence>
<dbReference type="GO" id="GO:0006935">
    <property type="term" value="P:chemotaxis"/>
    <property type="evidence" value="ECO:0007669"/>
    <property type="project" value="InterPro"/>
</dbReference>
<dbReference type="InterPro" id="IPR000700">
    <property type="entry name" value="PAS-assoc_C"/>
</dbReference>
<evidence type="ECO:0000259" key="4">
    <source>
        <dbReference type="PROSITE" id="PS50113"/>
    </source>
</evidence>
<feature type="domain" description="PAC" evidence="4">
    <location>
        <begin position="293"/>
        <end position="347"/>
    </location>
</feature>
<dbReference type="SMART" id="SM00086">
    <property type="entry name" value="PAC"/>
    <property type="match status" value="3"/>
</dbReference>
<dbReference type="NCBIfam" id="TIGR00229">
    <property type="entry name" value="sensory_box"/>
    <property type="match status" value="3"/>
</dbReference>
<dbReference type="InterPro" id="IPR050903">
    <property type="entry name" value="Bact_Chemotaxis_MeTrfase"/>
</dbReference>
<name>A0A2U2HGI4_9BURK</name>
<feature type="domain" description="PAC" evidence="4">
    <location>
        <begin position="173"/>
        <end position="225"/>
    </location>
</feature>
<dbReference type="PROSITE" id="PS50111">
    <property type="entry name" value="CHEMOTAXIS_TRANSDUC_2"/>
    <property type="match status" value="1"/>
</dbReference>
<dbReference type="PROSITE" id="PS50113">
    <property type="entry name" value="PAC"/>
    <property type="match status" value="3"/>
</dbReference>
<dbReference type="Gene3D" id="1.10.287.950">
    <property type="entry name" value="Methyl-accepting chemotaxis protein"/>
    <property type="match status" value="1"/>
</dbReference>
<evidence type="ECO:0000256" key="1">
    <source>
        <dbReference type="PROSITE-ProRule" id="PRU00284"/>
    </source>
</evidence>
<dbReference type="RefSeq" id="WP_106759103.1">
    <property type="nucleotide sequence ID" value="NZ_PXWF02000271.1"/>
</dbReference>
<feature type="domain" description="PAS" evidence="3">
    <location>
        <begin position="219"/>
        <end position="278"/>
    </location>
</feature>
<dbReference type="Gene3D" id="3.30.450.20">
    <property type="entry name" value="PAS domain"/>
    <property type="match status" value="3"/>
</dbReference>
<dbReference type="InterPro" id="IPR001610">
    <property type="entry name" value="PAC"/>
</dbReference>
<gene>
    <name evidence="5" type="ORF">C7C56_019865</name>
</gene>
<reference evidence="5 6" key="1">
    <citation type="submission" date="2018-04" db="EMBL/GenBank/DDBJ databases">
        <title>Massilia violaceinigra sp. nov., a novel purple-pigmented bacterium isolated from Tianshan glacier, Xinjiang, China.</title>
        <authorList>
            <person name="Wang H."/>
        </authorList>
    </citation>
    <scope>NUCLEOTIDE SEQUENCE [LARGE SCALE GENOMIC DNA]</scope>
    <source>
        <strain evidence="5 6">B448-2</strain>
    </source>
</reference>
<organism evidence="5 6">
    <name type="scientific">Massilia glaciei</name>
    <dbReference type="NCBI Taxonomy" id="1524097"/>
    <lineage>
        <taxon>Bacteria</taxon>
        <taxon>Pseudomonadati</taxon>
        <taxon>Pseudomonadota</taxon>
        <taxon>Betaproteobacteria</taxon>
        <taxon>Burkholderiales</taxon>
        <taxon>Oxalobacteraceae</taxon>
        <taxon>Telluria group</taxon>
        <taxon>Massilia</taxon>
    </lineage>
</organism>
<evidence type="ECO:0000259" key="2">
    <source>
        <dbReference type="PROSITE" id="PS50111"/>
    </source>
</evidence>
<dbReference type="SUPFAM" id="SSF55785">
    <property type="entry name" value="PYP-like sensor domain (PAS domain)"/>
    <property type="match status" value="3"/>
</dbReference>
<dbReference type="InterPro" id="IPR013655">
    <property type="entry name" value="PAS_fold_3"/>
</dbReference>
<dbReference type="Pfam" id="PF00015">
    <property type="entry name" value="MCPsignal"/>
    <property type="match status" value="1"/>
</dbReference>
<feature type="domain" description="Methyl-accepting transducer" evidence="2">
    <location>
        <begin position="346"/>
        <end position="534"/>
    </location>
</feature>
<protein>
    <submittedName>
        <fullName evidence="5">PAS domain S-box protein</fullName>
    </submittedName>
</protein>
<dbReference type="InterPro" id="IPR035965">
    <property type="entry name" value="PAS-like_dom_sf"/>
</dbReference>
<evidence type="ECO:0000313" key="6">
    <source>
        <dbReference type="Proteomes" id="UP000241421"/>
    </source>
</evidence>
<dbReference type="OrthoDB" id="9765776at2"/>
<comment type="caution">
    <text evidence="5">The sequence shown here is derived from an EMBL/GenBank/DDBJ whole genome shotgun (WGS) entry which is preliminary data.</text>
</comment>
<dbReference type="InterPro" id="IPR004090">
    <property type="entry name" value="Chemotax_Me-accpt_rcpt"/>
</dbReference>
<keyword evidence="6" id="KW-1185">Reference proteome</keyword>
<feature type="domain" description="PAS" evidence="3">
    <location>
        <begin position="114"/>
        <end position="144"/>
    </location>
</feature>
<keyword evidence="1" id="KW-0807">Transducer</keyword>
<feature type="domain" description="PAC" evidence="4">
    <location>
        <begin position="51"/>
        <end position="103"/>
    </location>
</feature>
<evidence type="ECO:0000313" key="5">
    <source>
        <dbReference type="EMBL" id="PWF44043.1"/>
    </source>
</evidence>
<accession>A0A2U2HGI4</accession>
<sequence length="534" mass="58935">MPPTSPSFLATFGYQLAEFVGLHHRLFCEPAYAGSPKYAAFWDHLSKGRFHAGQFKRLRKDGRQVWIDASYNPVLGPDGVPVKVVKYATDVTEATRRHADFSGKMAAIDRVQAIIEFDLQGKVLAANDIFLGIFGYGSDDVIGQRHAMFCEPEYSRSHEYQAFWRDLGAGEFHSGEFRRIARDGSMRWIQASYNPIFDADGKPYKVVKFATDITSSKQRNSEIKGKLDAIGRSQAVIEYDLQGNILVANNHFLRTLGYTANEVIGKHHSMFCEKELVHSAQYRDFWADLAEGKYQSGRFVRQAKHGADVWIFATYNPIFDADGKPYRVIKFAMDITSQVLREKLVSEKARSISAFLLELSESISSITHSSRRSAELAEQTQHEAASGSQLLTASRGAIVAIQKSSSAVHEIIETIGDIARQTHLLAFNAAIEAARAGEHGVGFSVVANEVRKLAEKSAMAARAISSLINETVTRVDEGGRLSGEVELAFECIVRSVGNTTQSIAEIHRATSAQATATEDVNALLAHLQSTTVHG</sequence>
<dbReference type="GO" id="GO:0004888">
    <property type="term" value="F:transmembrane signaling receptor activity"/>
    <property type="evidence" value="ECO:0007669"/>
    <property type="project" value="InterPro"/>
</dbReference>
<dbReference type="Pfam" id="PF08447">
    <property type="entry name" value="PAS_3"/>
    <property type="match status" value="3"/>
</dbReference>
<dbReference type="GO" id="GO:0016020">
    <property type="term" value="C:membrane"/>
    <property type="evidence" value="ECO:0007669"/>
    <property type="project" value="InterPro"/>
</dbReference>
<dbReference type="CDD" id="cd00130">
    <property type="entry name" value="PAS"/>
    <property type="match status" value="3"/>
</dbReference>
<dbReference type="SMART" id="SM00283">
    <property type="entry name" value="MA"/>
    <property type="match status" value="1"/>
</dbReference>
<dbReference type="PANTHER" id="PTHR24422:SF10">
    <property type="entry name" value="CHEMOTAXIS PROTEIN METHYLTRANSFERASE 2"/>
    <property type="match status" value="1"/>
</dbReference>
<dbReference type="PRINTS" id="PR00260">
    <property type="entry name" value="CHEMTRNSDUCR"/>
</dbReference>
<dbReference type="InterPro" id="IPR004089">
    <property type="entry name" value="MCPsignal_dom"/>
</dbReference>
<proteinExistence type="predicted"/>
<dbReference type="PROSITE" id="PS50112">
    <property type="entry name" value="PAS"/>
    <property type="match status" value="2"/>
</dbReference>
<dbReference type="GO" id="GO:0007165">
    <property type="term" value="P:signal transduction"/>
    <property type="evidence" value="ECO:0007669"/>
    <property type="project" value="UniProtKB-KW"/>
</dbReference>